<gene>
    <name evidence="3" type="ORF">SCA03_14230</name>
</gene>
<sequence length="321" mass="33651">MTDRRRRAAASDSSSREDNPFAPPPEGQPDQPWQPRHPRPGTPAWAGPDRHHPGSDEHAGPDRHHPGSDEHAGPDRHAVPRPGDDSGDGSQSGSGEGGRGQDPWGGRWSRQQPGRQSGGFGGPSRPGGQGDGQEPQGPRGMRWDPTDPLQRHARYALHAGIWGLFFVLLGVPQAGLLLGALSVYWGISALRNKPPKSASGAGEGGKPGKGGKRGARATAEDVAGTSRAAGADEPGSTAAGAPKIPLAVTPEQAAKAKRTAAIGGLVTAGLTLALVAATFTFRSVYSEYYTCRDDALTQSSRADCKKHLPEDLRPFLENRAL</sequence>
<organism evidence="3 4">
    <name type="scientific">Streptomyces cacaoi</name>
    <dbReference type="NCBI Taxonomy" id="1898"/>
    <lineage>
        <taxon>Bacteria</taxon>
        <taxon>Bacillati</taxon>
        <taxon>Actinomycetota</taxon>
        <taxon>Actinomycetes</taxon>
        <taxon>Kitasatosporales</taxon>
        <taxon>Streptomycetaceae</taxon>
        <taxon>Streptomyces</taxon>
    </lineage>
</organism>
<feature type="compositionally biased region" description="Gly residues" evidence="1">
    <location>
        <begin position="116"/>
        <end position="131"/>
    </location>
</feature>
<keyword evidence="2" id="KW-0472">Membrane</keyword>
<evidence type="ECO:0000256" key="1">
    <source>
        <dbReference type="SAM" id="MobiDB-lite"/>
    </source>
</evidence>
<reference evidence="3 4" key="1">
    <citation type="submission" date="2019-06" db="EMBL/GenBank/DDBJ databases">
        <title>Whole genome shotgun sequence of Streptomyces cacaoi subsp. cacaoi NBRC 12748.</title>
        <authorList>
            <person name="Hosoyama A."/>
            <person name="Uohara A."/>
            <person name="Ohji S."/>
            <person name="Ichikawa N."/>
        </authorList>
    </citation>
    <scope>NUCLEOTIDE SEQUENCE [LARGE SCALE GENOMIC DNA]</scope>
    <source>
        <strain evidence="3 4">NBRC 12748</strain>
    </source>
</reference>
<feature type="compositionally biased region" description="Basic and acidic residues" evidence="1">
    <location>
        <begin position="48"/>
        <end position="84"/>
    </location>
</feature>
<dbReference type="OrthoDB" id="4337297at2"/>
<protein>
    <recommendedName>
        <fullName evidence="5">Integral membrane protein</fullName>
    </recommendedName>
</protein>
<feature type="transmembrane region" description="Helical" evidence="2">
    <location>
        <begin position="260"/>
        <end position="281"/>
    </location>
</feature>
<accession>A0A4Y3QUJ7</accession>
<feature type="region of interest" description="Disordered" evidence="1">
    <location>
        <begin position="194"/>
        <end position="244"/>
    </location>
</feature>
<feature type="transmembrane region" description="Helical" evidence="2">
    <location>
        <begin position="161"/>
        <end position="187"/>
    </location>
</feature>
<feature type="compositionally biased region" description="Gly residues" evidence="1">
    <location>
        <begin position="90"/>
        <end position="100"/>
    </location>
</feature>
<dbReference type="AlphaFoldDB" id="A0A4Y3QUJ7"/>
<dbReference type="EMBL" id="BJMM01000004">
    <property type="protein sequence ID" value="GEB48872.1"/>
    <property type="molecule type" value="Genomic_DNA"/>
</dbReference>
<evidence type="ECO:0008006" key="5">
    <source>
        <dbReference type="Google" id="ProtNLM"/>
    </source>
</evidence>
<comment type="caution">
    <text evidence="3">The sequence shown here is derived from an EMBL/GenBank/DDBJ whole genome shotgun (WGS) entry which is preliminary data.</text>
</comment>
<keyword evidence="2" id="KW-0812">Transmembrane</keyword>
<keyword evidence="2" id="KW-1133">Transmembrane helix</keyword>
<proteinExistence type="predicted"/>
<name>A0A4Y3QUJ7_STRCI</name>
<dbReference type="Proteomes" id="UP000319210">
    <property type="component" value="Unassembled WGS sequence"/>
</dbReference>
<keyword evidence="4" id="KW-1185">Reference proteome</keyword>
<feature type="compositionally biased region" description="Low complexity" evidence="1">
    <location>
        <begin position="101"/>
        <end position="115"/>
    </location>
</feature>
<evidence type="ECO:0000256" key="2">
    <source>
        <dbReference type="SAM" id="Phobius"/>
    </source>
</evidence>
<evidence type="ECO:0000313" key="3">
    <source>
        <dbReference type="EMBL" id="GEB48872.1"/>
    </source>
</evidence>
<dbReference type="RefSeq" id="WP_037865387.1">
    <property type="nucleotide sequence ID" value="NZ_BJMM01000004.1"/>
</dbReference>
<evidence type="ECO:0000313" key="4">
    <source>
        <dbReference type="Proteomes" id="UP000319210"/>
    </source>
</evidence>
<feature type="region of interest" description="Disordered" evidence="1">
    <location>
        <begin position="1"/>
        <end position="147"/>
    </location>
</feature>